<dbReference type="InterPro" id="IPR043831">
    <property type="entry name" value="DUF5808"/>
</dbReference>
<feature type="transmembrane region" description="Helical" evidence="1">
    <location>
        <begin position="329"/>
        <end position="350"/>
    </location>
</feature>
<evidence type="ECO:0000259" key="2">
    <source>
        <dbReference type="Pfam" id="PF19124"/>
    </source>
</evidence>
<protein>
    <submittedName>
        <fullName evidence="3">DUF5808 domain-containing protein</fullName>
    </submittedName>
</protein>
<dbReference type="RefSeq" id="WP_379234429.1">
    <property type="nucleotide sequence ID" value="NZ_JBHSTE010000003.1"/>
</dbReference>
<keyword evidence="1" id="KW-0472">Membrane</keyword>
<name>A0ABW1V3Q8_9BACL</name>
<feature type="domain" description="DUF5808" evidence="2">
    <location>
        <begin position="305"/>
        <end position="324"/>
    </location>
</feature>
<feature type="transmembrane region" description="Helical" evidence="1">
    <location>
        <begin position="6"/>
        <end position="27"/>
    </location>
</feature>
<feature type="transmembrane region" description="Helical" evidence="1">
    <location>
        <begin position="87"/>
        <end position="104"/>
    </location>
</feature>
<feature type="transmembrane region" description="Helical" evidence="1">
    <location>
        <begin position="216"/>
        <end position="235"/>
    </location>
</feature>
<reference evidence="4" key="1">
    <citation type="journal article" date="2019" name="Int. J. Syst. Evol. Microbiol.">
        <title>The Global Catalogue of Microorganisms (GCM) 10K type strain sequencing project: providing services to taxonomists for standard genome sequencing and annotation.</title>
        <authorList>
            <consortium name="The Broad Institute Genomics Platform"/>
            <consortium name="The Broad Institute Genome Sequencing Center for Infectious Disease"/>
            <person name="Wu L."/>
            <person name="Ma J."/>
        </authorList>
    </citation>
    <scope>NUCLEOTIDE SEQUENCE [LARGE SCALE GENOMIC DNA]</scope>
    <source>
        <strain evidence="4">PCU 280</strain>
    </source>
</reference>
<feature type="transmembrane region" description="Helical" evidence="1">
    <location>
        <begin position="143"/>
        <end position="163"/>
    </location>
</feature>
<keyword evidence="1" id="KW-0812">Transmembrane</keyword>
<feature type="transmembrane region" description="Helical" evidence="1">
    <location>
        <begin position="64"/>
        <end position="81"/>
    </location>
</feature>
<proteinExistence type="predicted"/>
<evidence type="ECO:0000256" key="1">
    <source>
        <dbReference type="SAM" id="Phobius"/>
    </source>
</evidence>
<sequence length="462" mass="53100">MIEIFSIIITIPTTILFLVLVITYRSISTYKNGMMFAVTLPAHATEHPKLQSIQHQYNKQFKRCWLSMLLAYFPIFIMYNWPAYQISYYLFWTCAFVIIIVIPHRKAFRATLQLKREEDWFVGKKHVIQADLRAAQLKNKRTAPLELFILPLALGAWLTWWLNSKDIQLTALGISAIATTVLFLGISLLIRRSRSTVYSENSEVNIALNQNKRRSLSYLFFLLALVEIVHFYFIAQLLLQEQPAMSQLWLILSILYTLIPLLLIIAVYSSIRSVQRNMLSLDGSPVYSDDDEYWANGFTYHNPYDKSILVPKRVGIGETINTGTMAGKIIMGGTIGLLIAVVLGVSFMLIRSELISPTMLISSEQEITIDYPMYSFTFNVEDIEEATLVDSIPTGVKTNGEATGKYSRGHFRLQEIGKARLYVFRNNPPYIKLTLKDQVVYYNEENPEMTEERYKEIVNAMK</sequence>
<comment type="caution">
    <text evidence="3">The sequence shown here is derived from an EMBL/GenBank/DDBJ whole genome shotgun (WGS) entry which is preliminary data.</text>
</comment>
<dbReference type="Proteomes" id="UP001596233">
    <property type="component" value="Unassembled WGS sequence"/>
</dbReference>
<feature type="transmembrane region" description="Helical" evidence="1">
    <location>
        <begin position="169"/>
        <end position="190"/>
    </location>
</feature>
<gene>
    <name evidence="3" type="ORF">ACFP56_11295</name>
</gene>
<accession>A0ABW1V3Q8</accession>
<feature type="transmembrane region" description="Helical" evidence="1">
    <location>
        <begin position="247"/>
        <end position="268"/>
    </location>
</feature>
<evidence type="ECO:0000313" key="4">
    <source>
        <dbReference type="Proteomes" id="UP001596233"/>
    </source>
</evidence>
<keyword evidence="1" id="KW-1133">Transmembrane helix</keyword>
<dbReference type="Pfam" id="PF19124">
    <property type="entry name" value="DUF5808"/>
    <property type="match status" value="1"/>
</dbReference>
<evidence type="ECO:0000313" key="3">
    <source>
        <dbReference type="EMBL" id="MFC6333210.1"/>
    </source>
</evidence>
<organism evidence="3 4">
    <name type="scientific">Paenibacillus septentrionalis</name>
    <dbReference type="NCBI Taxonomy" id="429342"/>
    <lineage>
        <taxon>Bacteria</taxon>
        <taxon>Bacillati</taxon>
        <taxon>Bacillota</taxon>
        <taxon>Bacilli</taxon>
        <taxon>Bacillales</taxon>
        <taxon>Paenibacillaceae</taxon>
        <taxon>Paenibacillus</taxon>
    </lineage>
</organism>
<keyword evidence="4" id="KW-1185">Reference proteome</keyword>
<dbReference type="EMBL" id="JBHSTE010000003">
    <property type="protein sequence ID" value="MFC6333210.1"/>
    <property type="molecule type" value="Genomic_DNA"/>
</dbReference>